<keyword evidence="4 7" id="KW-0812">Transmembrane</keyword>
<keyword evidence="5 7" id="KW-1133">Transmembrane helix</keyword>
<dbReference type="InterPro" id="IPR048279">
    <property type="entry name" value="MdtK-like"/>
</dbReference>
<gene>
    <name evidence="8" type="ORF">DRP44_04560</name>
</gene>
<dbReference type="PANTHER" id="PTHR43549:SF2">
    <property type="entry name" value="MULTIDRUG RESISTANCE PROTEIN NORM-RELATED"/>
    <property type="match status" value="1"/>
</dbReference>
<feature type="transmembrane region" description="Helical" evidence="7">
    <location>
        <begin position="271"/>
        <end position="291"/>
    </location>
</feature>
<sequence>MKNNTNIVINGFKKISEKPDLLNGALWKVLLQLSTPIIIANLFQTFYNLTDAFWLGKLGKSALAAPTITFNIVFTIIAIAGGLGAGGMTVLAQYKGAGNTEKVNETASNTFVLLIIISTTLAILGYILTPQILTLMQTPSDAYLLTLNYMRIIFIGIPFVFGFYIYQGLMQGYGDTFNPMKISALTVTLNIILDPVLIFGLGPFPRMGVSGAAIATIFSQFISSLIGISQMMSGKYGLKLSFSGFRFNREIVTAILKVGIPISISQTGTSFGFTVLMGIVNTFGSGVISAFGVGNRIISLLTTPAMGLAMGTSTVVAQNIGADRTDRAEHSVWVAALMNGVLLFVLTTLLFFFGASVVRFFINDPEVIEIGKSMFKITSYSVLFFSIMMIFNASFRGSGHTMPTLIMQLSRLWLLRIPFAWLLAKTMGYGANGIFWAMFISNTVTAIVSFIWFKSGSWKRKILPIAKENIITEEIQALK</sequence>
<evidence type="ECO:0000256" key="6">
    <source>
        <dbReference type="ARBA" id="ARBA00023136"/>
    </source>
</evidence>
<dbReference type="PIRSF" id="PIRSF006603">
    <property type="entry name" value="DinF"/>
    <property type="match status" value="1"/>
</dbReference>
<dbReference type="EMBL" id="QNBC01000051">
    <property type="protein sequence ID" value="RKX66219.1"/>
    <property type="molecule type" value="Genomic_DNA"/>
</dbReference>
<feature type="transmembrane region" description="Helical" evidence="7">
    <location>
        <begin position="182"/>
        <end position="201"/>
    </location>
</feature>
<comment type="subcellular location">
    <subcellularLocation>
        <location evidence="1">Cell membrane</location>
        <topology evidence="1">Multi-pass membrane protein</topology>
    </subcellularLocation>
</comment>
<proteinExistence type="predicted"/>
<feature type="transmembrane region" description="Helical" evidence="7">
    <location>
        <begin position="332"/>
        <end position="362"/>
    </location>
</feature>
<accession>A0A660S800</accession>
<evidence type="ECO:0000256" key="4">
    <source>
        <dbReference type="ARBA" id="ARBA00022692"/>
    </source>
</evidence>
<comment type="caution">
    <text evidence="8">The sequence shown here is derived from an EMBL/GenBank/DDBJ whole genome shotgun (WGS) entry which is preliminary data.</text>
</comment>
<organism evidence="8 9">
    <name type="scientific">candidate division TA06 bacterium</name>
    <dbReference type="NCBI Taxonomy" id="2250710"/>
    <lineage>
        <taxon>Bacteria</taxon>
        <taxon>Bacteria division TA06</taxon>
    </lineage>
</organism>
<reference evidence="8 9" key="1">
    <citation type="submission" date="2018-06" db="EMBL/GenBank/DDBJ databases">
        <title>Extensive metabolic versatility and redundancy in microbially diverse, dynamic hydrothermal sediments.</title>
        <authorList>
            <person name="Dombrowski N."/>
            <person name="Teske A."/>
            <person name="Baker B.J."/>
        </authorList>
    </citation>
    <scope>NUCLEOTIDE SEQUENCE [LARGE SCALE GENOMIC DNA]</scope>
    <source>
        <strain evidence="8">B35_G9</strain>
    </source>
</reference>
<feature type="transmembrane region" description="Helical" evidence="7">
    <location>
        <begin position="374"/>
        <end position="393"/>
    </location>
</feature>
<evidence type="ECO:0000256" key="5">
    <source>
        <dbReference type="ARBA" id="ARBA00022989"/>
    </source>
</evidence>
<dbReference type="GO" id="GO:0015297">
    <property type="term" value="F:antiporter activity"/>
    <property type="evidence" value="ECO:0007669"/>
    <property type="project" value="InterPro"/>
</dbReference>
<feature type="transmembrane region" description="Helical" evidence="7">
    <location>
        <begin position="63"/>
        <end position="91"/>
    </location>
</feature>
<dbReference type="GO" id="GO:0042910">
    <property type="term" value="F:xenobiotic transmembrane transporter activity"/>
    <property type="evidence" value="ECO:0007669"/>
    <property type="project" value="InterPro"/>
</dbReference>
<feature type="transmembrane region" description="Helical" evidence="7">
    <location>
        <begin position="297"/>
        <end position="320"/>
    </location>
</feature>
<dbReference type="InterPro" id="IPR052031">
    <property type="entry name" value="Membrane_Transporter-Flippase"/>
</dbReference>
<dbReference type="InterPro" id="IPR002528">
    <property type="entry name" value="MATE_fam"/>
</dbReference>
<evidence type="ECO:0000256" key="7">
    <source>
        <dbReference type="SAM" id="Phobius"/>
    </source>
</evidence>
<dbReference type="CDD" id="cd13142">
    <property type="entry name" value="MATE_like_12"/>
    <property type="match status" value="1"/>
</dbReference>
<evidence type="ECO:0000313" key="9">
    <source>
        <dbReference type="Proteomes" id="UP000282321"/>
    </source>
</evidence>
<feature type="transmembrane region" description="Helical" evidence="7">
    <location>
        <begin position="21"/>
        <end position="43"/>
    </location>
</feature>
<evidence type="ECO:0000313" key="8">
    <source>
        <dbReference type="EMBL" id="RKX66219.1"/>
    </source>
</evidence>
<name>A0A660S800_UNCT6</name>
<dbReference type="NCBIfam" id="TIGR00797">
    <property type="entry name" value="matE"/>
    <property type="match status" value="1"/>
</dbReference>
<evidence type="ECO:0008006" key="10">
    <source>
        <dbReference type="Google" id="ProtNLM"/>
    </source>
</evidence>
<dbReference type="AlphaFoldDB" id="A0A660S800"/>
<protein>
    <recommendedName>
        <fullName evidence="10">MATE family efflux transporter</fullName>
    </recommendedName>
</protein>
<evidence type="ECO:0000256" key="1">
    <source>
        <dbReference type="ARBA" id="ARBA00004651"/>
    </source>
</evidence>
<keyword evidence="6 7" id="KW-0472">Membrane</keyword>
<evidence type="ECO:0000256" key="3">
    <source>
        <dbReference type="ARBA" id="ARBA00022475"/>
    </source>
</evidence>
<keyword evidence="3" id="KW-1003">Cell membrane</keyword>
<dbReference type="GO" id="GO:0005886">
    <property type="term" value="C:plasma membrane"/>
    <property type="evidence" value="ECO:0007669"/>
    <property type="project" value="UniProtKB-SubCell"/>
</dbReference>
<feature type="transmembrane region" description="Helical" evidence="7">
    <location>
        <begin position="434"/>
        <end position="453"/>
    </location>
</feature>
<feature type="transmembrane region" description="Helical" evidence="7">
    <location>
        <begin position="111"/>
        <end position="129"/>
    </location>
</feature>
<dbReference type="Proteomes" id="UP000282321">
    <property type="component" value="Unassembled WGS sequence"/>
</dbReference>
<keyword evidence="2" id="KW-0813">Transport</keyword>
<feature type="transmembrane region" description="Helical" evidence="7">
    <location>
        <begin position="149"/>
        <end position="170"/>
    </location>
</feature>
<dbReference type="PANTHER" id="PTHR43549">
    <property type="entry name" value="MULTIDRUG RESISTANCE PROTEIN YPNP-RELATED"/>
    <property type="match status" value="1"/>
</dbReference>
<evidence type="ECO:0000256" key="2">
    <source>
        <dbReference type="ARBA" id="ARBA00022448"/>
    </source>
</evidence>
<feature type="transmembrane region" description="Helical" evidence="7">
    <location>
        <begin position="207"/>
        <end position="228"/>
    </location>
</feature>
<dbReference type="Pfam" id="PF01554">
    <property type="entry name" value="MatE"/>
    <property type="match status" value="2"/>
</dbReference>